<dbReference type="RefSeq" id="WP_194137496.1">
    <property type="nucleotide sequence ID" value="NZ_JADFFK010000028.1"/>
</dbReference>
<dbReference type="Proteomes" id="UP000607796">
    <property type="component" value="Unassembled WGS sequence"/>
</dbReference>
<dbReference type="Pfam" id="PF05045">
    <property type="entry name" value="RgpF"/>
    <property type="match status" value="1"/>
</dbReference>
<dbReference type="InterPro" id="IPR007739">
    <property type="entry name" value="RgpF"/>
</dbReference>
<evidence type="ECO:0000259" key="2">
    <source>
        <dbReference type="Pfam" id="PF04765"/>
    </source>
</evidence>
<sequence>MVHKEVKDKIVEAGVFDAKYYEARYPDVTKSKSLGLKVDPLDHYILIGSYLGRIPHPAFSRADLPEVSWETPKNELPIVKFLSKNNMFFDRPWYLEKYKDVAKAGIDPLSHYRNSGRFEKRSPNHRSELIKDFDPEWYVKKYADQIKEGDTAVSHFLSTGAALDNLPNNRQQIASQFFRRFSVSEYSSRFDFPLEYDTYTPLTQGFDLSIAVHMHIFYDSLLEEMAGYVSNITAPYDVFISLPVGTYVVEEISERARQSLVGCRKVFVREFENIGRDIAPMLAGFGAELLQYDLLLHMHSKKSLHNPGQSAWRRYLLHHTCGNRNITNQVLNCFADTPSVGGCFPPYHGNLRDQPSWGLNLSNVQELCDRLGIAQPNPEDVPDFPAGSFFWIRTKAIAPLLDNGFSYDDFDPELGQTDKTTAHAIERLLGHIPEALGYTNVMPFVDRAYDLRHYYPRDRVSPPWEPKRIDIDAIVASRAAKPKNRIAMVTAITGGFDPLIIHESLSDDIDYICFSNAPLPDGYGLYDVRTVPYEHPDVRRIARFVKTNLAHLLPDYDTIIWIDGNLQLTAPIDRLITRMQEEGLSVAAIPHPIRATVQEEAEVAIQHGLDDAEVIREQMRKYEETEPGLAEERLIESNFMIFDMTDPRVAQVTDLWWSEIQAHSKRDQLSLNYALRRHGIDWMPIFDDQSSMRDSSFSRMFSHGAGPRYGRTQDGQLEVISARACKGQQVGRADLPLATDLDALKRSSTDARTEVEQISEAADDAGLLQVLDRMERSENTEDMQTDKLPNGVSLQNWVPRRWSQQSWCPAIGLSKLHGAACFGGAISATFIEGHDKGQLVLTRDGAVCDASFGVWNGERLLPRNLLTPLHNDVWRLEKGVAPQTLQGDHYLLGSLQPHFGHTLLEGLSRTWALFEYPEIFDQMPLLVFEPALRSYQTEFLQLAGIDPQRITHIPFDGVTVERLWIPDPAIRSHRWVSRRQGEVWQRISNAVSTAKPSRKIYLSRSLISERPLTNEAEVEALLKEKGFEIIHPETLPLSEQIRTAAEAQHLVGPVGSQMYLAAFQKPGTRKTILAPSNFYAKDDEMVSKAIGNDCTVIFGDPIDNFADRSERRWQIKIDDIHQKV</sequence>
<evidence type="ECO:0000313" key="3">
    <source>
        <dbReference type="EMBL" id="MBE9640224.1"/>
    </source>
</evidence>
<organism evidence="3 4">
    <name type="scientific">Salipiger mangrovisoli</name>
    <dbReference type="NCBI Taxonomy" id="2865933"/>
    <lineage>
        <taxon>Bacteria</taxon>
        <taxon>Pseudomonadati</taxon>
        <taxon>Pseudomonadota</taxon>
        <taxon>Alphaproteobacteria</taxon>
        <taxon>Rhodobacterales</taxon>
        <taxon>Roseobacteraceae</taxon>
        <taxon>Salipiger</taxon>
    </lineage>
</organism>
<proteinExistence type="predicted"/>
<comment type="caution">
    <text evidence="3">The sequence shown here is derived from an EMBL/GenBank/DDBJ whole genome shotgun (WGS) entry which is preliminary data.</text>
</comment>
<feature type="domain" description="TOD1/MUCI70 glycosyltransferase-like" evidence="2">
    <location>
        <begin position="528"/>
        <end position="677"/>
    </location>
</feature>
<dbReference type="InterPro" id="IPR049625">
    <property type="entry name" value="Glyco_transf_61_cat"/>
</dbReference>
<dbReference type="Pfam" id="PF04765">
    <property type="entry name" value="TOD1_MUCI70"/>
    <property type="match status" value="1"/>
</dbReference>
<dbReference type="EMBL" id="JADFFK010000028">
    <property type="protein sequence ID" value="MBE9640224.1"/>
    <property type="molecule type" value="Genomic_DNA"/>
</dbReference>
<keyword evidence="4" id="KW-1185">Reference proteome</keyword>
<dbReference type="InterPro" id="IPR029044">
    <property type="entry name" value="Nucleotide-diphossugar_trans"/>
</dbReference>
<dbReference type="SUPFAM" id="SSF53448">
    <property type="entry name" value="Nucleotide-diphospho-sugar transferases"/>
    <property type="match status" value="1"/>
</dbReference>
<dbReference type="Pfam" id="PF04577">
    <property type="entry name" value="Glyco_transf_61"/>
    <property type="match status" value="1"/>
</dbReference>
<evidence type="ECO:0000313" key="4">
    <source>
        <dbReference type="Proteomes" id="UP000607796"/>
    </source>
</evidence>
<accession>A0ABR9X9E1</accession>
<protein>
    <submittedName>
        <fullName evidence="3">DUF563 domain-containing protein</fullName>
    </submittedName>
</protein>
<dbReference type="InterPro" id="IPR048354">
    <property type="entry name" value="TOD1_MUCI70_glycTrfase_dom"/>
</dbReference>
<feature type="domain" description="Glycosyltransferase 61 catalytic" evidence="1">
    <location>
        <begin position="899"/>
        <end position="1069"/>
    </location>
</feature>
<gene>
    <name evidence="3" type="ORF">IQ782_25560</name>
</gene>
<name>A0ABR9X9E1_9RHOB</name>
<evidence type="ECO:0000259" key="1">
    <source>
        <dbReference type="Pfam" id="PF04577"/>
    </source>
</evidence>
<reference evidence="3 4" key="1">
    <citation type="journal article" date="2021" name="Int. J. Syst. Evol. Microbiol.">
        <title>Salipiger mangrovisoli sp. nov., isolated from mangrove soil and the proposal for the reclassification of Paraphaeobacter pallidus as Salipiger pallidus comb. nov.</title>
        <authorList>
            <person name="Du J."/>
            <person name="Liu Y."/>
            <person name="Pei T."/>
            <person name="Deng M.R."/>
            <person name="Zhu H."/>
        </authorList>
    </citation>
    <scope>NUCLEOTIDE SEQUENCE [LARGE SCALE GENOMIC DNA]</scope>
    <source>
        <strain evidence="3 4">6D45A</strain>
    </source>
</reference>